<feature type="compositionally biased region" description="Pro residues" evidence="1">
    <location>
        <begin position="473"/>
        <end position="492"/>
    </location>
</feature>
<feature type="compositionally biased region" description="Pro residues" evidence="1">
    <location>
        <begin position="188"/>
        <end position="217"/>
    </location>
</feature>
<name>A0A8S1D1G9_9INSE</name>
<proteinExistence type="predicted"/>
<dbReference type="OrthoDB" id="8197069at2759"/>
<feature type="compositionally biased region" description="Pro residues" evidence="1">
    <location>
        <begin position="160"/>
        <end position="173"/>
    </location>
</feature>
<keyword evidence="4" id="KW-1185">Reference proteome</keyword>
<feature type="compositionally biased region" description="Low complexity" evidence="1">
    <location>
        <begin position="911"/>
        <end position="934"/>
    </location>
</feature>
<dbReference type="EMBL" id="CADEPI010000063">
    <property type="protein sequence ID" value="CAB3371653.1"/>
    <property type="molecule type" value="Genomic_DNA"/>
</dbReference>
<feature type="compositionally biased region" description="Low complexity" evidence="1">
    <location>
        <begin position="244"/>
        <end position="257"/>
    </location>
</feature>
<keyword evidence="2" id="KW-0732">Signal</keyword>
<sequence>MKQVYVLIFLGAIALVSADDDAHHIHEDEKVDKDLELNDLVAEAGGHGPPTVYGAPPKSFYGPPRHGPRSHGPPRQNYGPPRRPLAPKPAYGPPPKVVSHSSSDFVSHNHVHGAAGDCPPLTPSNGPPQQDFSSAPQRVPEANIITASNFHTHFKGPRPNYGPPPKSRGPPPSSSYGPPSSGPSNSYGPPPSGPSNSYGPPPSGPSNSYGPPPPSPPSSSYGAPPSGPPSNFYGPPPQAAPITSYGAPPSGPPSDSYGPPPQSEPSTSYGAPPSGPPSNSYGPPPPSAPSASYGVPRAPPSPQYGPPPSAPSNSYGAPLTSSAHGPPPSAPSSNYGAPPAQLSDSYGPPPSAPAQQHGPPASGPGNDFGPPPSINAISTSYGPPPSAPALSNTYGPPPSAPAPSNSYGPPPSGPAPSSSYGPPPSGPAPSSSYGPPPLPPSSSYGAPPSAPSTLYGAPVGDVRTPKEHRKPGPLDPEPLTGPPPGVDSPPTKPRIMYDGWKPMPGLVAHAQGAKVVHDSSAHVEGPPSDSYGAPPPQPPPSNSYGPPSKGISGPPSNHYGPPPKQIITSYGPPPKHHHPRVHHKRPSNSYGPPPLRAQPPRDSYGPPPKNTYGPPPKDSYGPPPKDNYGPPRGLPPPPGPPQNSYGPPPFKIAGQEAGLDINPPKVPVKFRPPVPNGLLQSIAVNAQANQEGHHLVKPVGDTYLPPAVPEPGSNVHSAPAFTDAAHVGQVTSYTVQNFGLTGPEIGISPQITIGNFAEPLLTAYNVNQDAHHFGPSGHFAEPPGSVQFAQQHINQVPSNHAPAHKEIPIKGDHGTYTLQVQASGGSEHNPDIPHEQILSQDLLKDVLAAIEQNPSGGQVGSHGHNFEVSPIHDINSLGDLRFAASEHHDLNVAATDHRETIAQEQQTGSPTSATEATSTSEEISTSTSVVTSSS</sequence>
<evidence type="ECO:0000313" key="4">
    <source>
        <dbReference type="Proteomes" id="UP000494165"/>
    </source>
</evidence>
<reference evidence="3 4" key="1">
    <citation type="submission" date="2020-04" db="EMBL/GenBank/DDBJ databases">
        <authorList>
            <person name="Alioto T."/>
            <person name="Alioto T."/>
            <person name="Gomez Garrido J."/>
        </authorList>
    </citation>
    <scope>NUCLEOTIDE SEQUENCE [LARGE SCALE GENOMIC DNA]</scope>
</reference>
<evidence type="ECO:0008006" key="5">
    <source>
        <dbReference type="Google" id="ProtNLM"/>
    </source>
</evidence>
<feature type="compositionally biased region" description="Pro residues" evidence="1">
    <location>
        <begin position="632"/>
        <end position="650"/>
    </location>
</feature>
<evidence type="ECO:0000313" key="3">
    <source>
        <dbReference type="EMBL" id="CAB3371653.1"/>
    </source>
</evidence>
<feature type="compositionally biased region" description="Pro residues" evidence="1">
    <location>
        <begin position="605"/>
        <end position="625"/>
    </location>
</feature>
<feature type="compositionally biased region" description="Low complexity" evidence="1">
    <location>
        <begin position="542"/>
        <end position="556"/>
    </location>
</feature>
<dbReference type="AlphaFoldDB" id="A0A8S1D1G9"/>
<gene>
    <name evidence="3" type="ORF">CLODIP_2_CD01637</name>
</gene>
<feature type="region of interest" description="Disordered" evidence="1">
    <location>
        <begin position="901"/>
        <end position="934"/>
    </location>
</feature>
<evidence type="ECO:0000256" key="2">
    <source>
        <dbReference type="SAM" id="SignalP"/>
    </source>
</evidence>
<accession>A0A8S1D1G9</accession>
<dbReference type="Proteomes" id="UP000494165">
    <property type="component" value="Unassembled WGS sequence"/>
</dbReference>
<feature type="compositionally biased region" description="Low complexity" evidence="1">
    <location>
        <begin position="174"/>
        <end position="187"/>
    </location>
</feature>
<feature type="compositionally biased region" description="Pro residues" evidence="1">
    <location>
        <begin position="297"/>
        <end position="310"/>
    </location>
</feature>
<comment type="caution">
    <text evidence="3">The sequence shown here is derived from an EMBL/GenBank/DDBJ whole genome shotgun (WGS) entry which is preliminary data.</text>
</comment>
<feature type="compositionally biased region" description="Basic residues" evidence="1">
    <location>
        <begin position="574"/>
        <end position="586"/>
    </location>
</feature>
<feature type="compositionally biased region" description="Low complexity" evidence="1">
    <location>
        <begin position="97"/>
        <end position="108"/>
    </location>
</feature>
<protein>
    <recommendedName>
        <fullName evidence="5">Mucin-like domain-containing protein</fullName>
    </recommendedName>
</protein>
<organism evidence="3 4">
    <name type="scientific">Cloeon dipterum</name>
    <dbReference type="NCBI Taxonomy" id="197152"/>
    <lineage>
        <taxon>Eukaryota</taxon>
        <taxon>Metazoa</taxon>
        <taxon>Ecdysozoa</taxon>
        <taxon>Arthropoda</taxon>
        <taxon>Hexapoda</taxon>
        <taxon>Insecta</taxon>
        <taxon>Pterygota</taxon>
        <taxon>Palaeoptera</taxon>
        <taxon>Ephemeroptera</taxon>
        <taxon>Pisciforma</taxon>
        <taxon>Baetidae</taxon>
        <taxon>Cloeon</taxon>
    </lineage>
</organism>
<feature type="region of interest" description="Disordered" evidence="1">
    <location>
        <begin position="42"/>
        <end position="661"/>
    </location>
</feature>
<evidence type="ECO:0000256" key="1">
    <source>
        <dbReference type="SAM" id="MobiDB-lite"/>
    </source>
</evidence>
<feature type="chain" id="PRO_5035929496" description="Mucin-like domain-containing protein" evidence="2">
    <location>
        <begin position="19"/>
        <end position="934"/>
    </location>
</feature>
<feature type="compositionally biased region" description="Pro residues" evidence="1">
    <location>
        <begin position="81"/>
        <end position="96"/>
    </location>
</feature>
<feature type="signal peptide" evidence="2">
    <location>
        <begin position="1"/>
        <end position="18"/>
    </location>
</feature>
<feature type="compositionally biased region" description="Low complexity" evidence="1">
    <location>
        <begin position="265"/>
        <end position="281"/>
    </location>
</feature>
<feature type="compositionally biased region" description="Polar residues" evidence="1">
    <location>
        <begin position="127"/>
        <end position="136"/>
    </location>
</feature>